<evidence type="ECO:0000313" key="2">
    <source>
        <dbReference type="EMBL" id="TQL49444.1"/>
    </source>
</evidence>
<dbReference type="InterPro" id="IPR007922">
    <property type="entry name" value="DciA-like"/>
</dbReference>
<feature type="region of interest" description="Disordered" evidence="1">
    <location>
        <begin position="1"/>
        <end position="22"/>
    </location>
</feature>
<dbReference type="PANTHER" id="PTHR36456:SF1">
    <property type="entry name" value="UPF0232 PROTEIN SCO3875"/>
    <property type="match status" value="1"/>
</dbReference>
<organism evidence="2 3">
    <name type="scientific">Ornithinicoccus hortensis</name>
    <dbReference type="NCBI Taxonomy" id="82346"/>
    <lineage>
        <taxon>Bacteria</taxon>
        <taxon>Bacillati</taxon>
        <taxon>Actinomycetota</taxon>
        <taxon>Actinomycetes</taxon>
        <taxon>Micrococcales</taxon>
        <taxon>Intrasporangiaceae</taxon>
        <taxon>Ornithinicoccus</taxon>
    </lineage>
</organism>
<reference evidence="2 3" key="1">
    <citation type="submission" date="2019-06" db="EMBL/GenBank/DDBJ databases">
        <title>Sequencing the genomes of 1000 actinobacteria strains.</title>
        <authorList>
            <person name="Klenk H.-P."/>
        </authorList>
    </citation>
    <scope>NUCLEOTIDE SEQUENCE [LARGE SCALE GENOMIC DNA]</scope>
    <source>
        <strain evidence="2 3">DSM 12335</strain>
    </source>
</reference>
<dbReference type="AlphaFoldDB" id="A0A542YND0"/>
<comment type="caution">
    <text evidence="2">The sequence shown here is derived from an EMBL/GenBank/DDBJ whole genome shotgun (WGS) entry which is preliminary data.</text>
</comment>
<feature type="compositionally biased region" description="Low complexity" evidence="1">
    <location>
        <begin position="46"/>
        <end position="63"/>
    </location>
</feature>
<dbReference type="PANTHER" id="PTHR36456">
    <property type="entry name" value="UPF0232 PROTEIN SCO3875"/>
    <property type="match status" value="1"/>
</dbReference>
<dbReference type="EMBL" id="VFOP01000001">
    <property type="protein sequence ID" value="TQL49444.1"/>
    <property type="molecule type" value="Genomic_DNA"/>
</dbReference>
<accession>A0A542YND0</accession>
<keyword evidence="3" id="KW-1185">Reference proteome</keyword>
<gene>
    <name evidence="2" type="ORF">FB467_0514</name>
</gene>
<evidence type="ECO:0000313" key="3">
    <source>
        <dbReference type="Proteomes" id="UP000319516"/>
    </source>
</evidence>
<feature type="region of interest" description="Disordered" evidence="1">
    <location>
        <begin position="37"/>
        <end position="82"/>
    </location>
</feature>
<name>A0A542YND0_9MICO</name>
<proteinExistence type="predicted"/>
<evidence type="ECO:0000256" key="1">
    <source>
        <dbReference type="SAM" id="MobiDB-lite"/>
    </source>
</evidence>
<dbReference type="Proteomes" id="UP000319516">
    <property type="component" value="Unassembled WGS sequence"/>
</dbReference>
<dbReference type="RefSeq" id="WP_141783704.1">
    <property type="nucleotide sequence ID" value="NZ_BAAAIK010000003.1"/>
</dbReference>
<dbReference type="Pfam" id="PF05258">
    <property type="entry name" value="DciA"/>
    <property type="match status" value="1"/>
</dbReference>
<dbReference type="OrthoDB" id="5516926at2"/>
<sequence length="193" mass="19994">MSGSTDGDDPGAVPEEAVPEEEAALDAAADALARARRLAREKGLRPGRPGRTAGTRAAGPAAGLSRTRSGAGKPDARDPQKVGTEIERLVASRGWGSEVQVGSVIGRWRTIVGDTVAQHVAPTGFTGSVLTVQADSTAWATQMQLLTSSVLARIETEVGPDVVTEIVVRGPGGPSWRKGAFRTTGRGPRDTYG</sequence>
<protein>
    <submittedName>
        <fullName evidence="2">Putative nucleic acid-binding Zn ribbon protein</fullName>
    </submittedName>
</protein>